<dbReference type="InterPro" id="IPR006700">
    <property type="entry name" value="RsmE"/>
</dbReference>
<dbReference type="GO" id="GO:0070042">
    <property type="term" value="F:rRNA (uridine-N3-)-methyltransferase activity"/>
    <property type="evidence" value="ECO:0007669"/>
    <property type="project" value="TreeGrafter"/>
</dbReference>
<dbReference type="Proteomes" id="UP000321291">
    <property type="component" value="Chromosome"/>
</dbReference>
<dbReference type="EMBL" id="CP042434">
    <property type="protein sequence ID" value="QEC74314.1"/>
    <property type="molecule type" value="Genomic_DNA"/>
</dbReference>
<proteinExistence type="inferred from homology"/>
<accession>A0A5B8VRP4</accession>
<keyword evidence="3 10" id="KW-0963">Cytoplasm</keyword>
<evidence type="ECO:0000313" key="14">
    <source>
        <dbReference type="Proteomes" id="UP000321291"/>
    </source>
</evidence>
<name>A0A5B8VRP4_9BACT</name>
<keyword evidence="6 10" id="KW-0808">Transferase</keyword>
<evidence type="ECO:0000256" key="1">
    <source>
        <dbReference type="ARBA" id="ARBA00004496"/>
    </source>
</evidence>
<organism evidence="13 14">
    <name type="scientific">Arachidicoccus ginsenosidivorans</name>
    <dbReference type="NCBI Taxonomy" id="496057"/>
    <lineage>
        <taxon>Bacteria</taxon>
        <taxon>Pseudomonadati</taxon>
        <taxon>Bacteroidota</taxon>
        <taxon>Chitinophagia</taxon>
        <taxon>Chitinophagales</taxon>
        <taxon>Chitinophagaceae</taxon>
        <taxon>Arachidicoccus</taxon>
    </lineage>
</organism>
<evidence type="ECO:0000256" key="5">
    <source>
        <dbReference type="ARBA" id="ARBA00022603"/>
    </source>
</evidence>
<dbReference type="PIRSF" id="PIRSF015601">
    <property type="entry name" value="MTase_slr0722"/>
    <property type="match status" value="1"/>
</dbReference>
<dbReference type="Gene3D" id="3.40.1280.10">
    <property type="match status" value="1"/>
</dbReference>
<dbReference type="NCBIfam" id="TIGR00046">
    <property type="entry name" value="RsmE family RNA methyltransferase"/>
    <property type="match status" value="1"/>
</dbReference>
<dbReference type="EC" id="2.1.1.193" evidence="10"/>
<evidence type="ECO:0000256" key="2">
    <source>
        <dbReference type="ARBA" id="ARBA00005528"/>
    </source>
</evidence>
<evidence type="ECO:0000259" key="12">
    <source>
        <dbReference type="Pfam" id="PF20260"/>
    </source>
</evidence>
<dbReference type="CDD" id="cd18084">
    <property type="entry name" value="RsmE-like"/>
    <property type="match status" value="1"/>
</dbReference>
<reference evidence="13 14" key="1">
    <citation type="journal article" date="2017" name="Int. J. Syst. Evol. Microbiol.">
        <title>Arachidicoccus ginsenosidivorans sp. nov., with ginsenoside-converting activity isolated from ginseng cultivating soil.</title>
        <authorList>
            <person name="Siddiqi M.Z."/>
            <person name="Aslam Z."/>
            <person name="Im W.T."/>
        </authorList>
    </citation>
    <scope>NUCLEOTIDE SEQUENCE [LARGE SCALE GENOMIC DNA]</scope>
    <source>
        <strain evidence="13 14">Gsoil 809</strain>
    </source>
</reference>
<evidence type="ECO:0000256" key="3">
    <source>
        <dbReference type="ARBA" id="ARBA00022490"/>
    </source>
</evidence>
<dbReference type="InterPro" id="IPR029028">
    <property type="entry name" value="Alpha/beta_knot_MTases"/>
</dbReference>
<evidence type="ECO:0000259" key="11">
    <source>
        <dbReference type="Pfam" id="PF04452"/>
    </source>
</evidence>
<dbReference type="PANTHER" id="PTHR30027:SF3">
    <property type="entry name" value="16S RRNA (URACIL(1498)-N(3))-METHYLTRANSFERASE"/>
    <property type="match status" value="1"/>
</dbReference>
<dbReference type="SUPFAM" id="SSF88697">
    <property type="entry name" value="PUA domain-like"/>
    <property type="match status" value="1"/>
</dbReference>
<comment type="similarity">
    <text evidence="2 10">Belongs to the RNA methyltransferase RsmE family.</text>
</comment>
<evidence type="ECO:0000256" key="8">
    <source>
        <dbReference type="ARBA" id="ARBA00025699"/>
    </source>
</evidence>
<feature type="domain" description="Ribosomal RNA small subunit methyltransferase E PUA-like" evidence="12">
    <location>
        <begin position="25"/>
        <end position="70"/>
    </location>
</feature>
<keyword evidence="4 10" id="KW-0698">rRNA processing</keyword>
<sequence length="239" mass="26809">MSVQQRPYFYEADLNAQCSSFTLSETTSKHCVQVLRMQIGDEIQLTDGHGLLTTASITLAHKKHSQVRILDRTQQQATHSQVTIAIAPTKNMGRIEWALEKLTEIGVSEIILMKTERTERTVVKLERVEQILISAMLQSRQVYLPRLKGLVAFETVLADYQGFSHKWIAHCLDQDSKKSLSPAQKKESHIILIGPEGDFSSREIDLAMAPENQFEPVTLGNTRLRTETAGLVAGVLLKI</sequence>
<evidence type="ECO:0000256" key="4">
    <source>
        <dbReference type="ARBA" id="ARBA00022552"/>
    </source>
</evidence>
<evidence type="ECO:0000313" key="13">
    <source>
        <dbReference type="EMBL" id="QEC74314.1"/>
    </source>
</evidence>
<keyword evidence="5 10" id="KW-0489">Methyltransferase</keyword>
<dbReference type="InterPro" id="IPR046886">
    <property type="entry name" value="RsmE_MTase_dom"/>
</dbReference>
<gene>
    <name evidence="13" type="ORF">FSB73_15950</name>
</gene>
<comment type="subcellular location">
    <subcellularLocation>
        <location evidence="1 10">Cytoplasm</location>
    </subcellularLocation>
</comment>
<dbReference type="GO" id="GO:0070475">
    <property type="term" value="P:rRNA base methylation"/>
    <property type="evidence" value="ECO:0007669"/>
    <property type="project" value="TreeGrafter"/>
</dbReference>
<dbReference type="InterPro" id="IPR015947">
    <property type="entry name" value="PUA-like_sf"/>
</dbReference>
<dbReference type="Pfam" id="PF04452">
    <property type="entry name" value="Methyltrans_RNA"/>
    <property type="match status" value="1"/>
</dbReference>
<feature type="domain" description="Ribosomal RNA small subunit methyltransferase E methyltransferase" evidence="11">
    <location>
        <begin position="80"/>
        <end position="234"/>
    </location>
</feature>
<evidence type="ECO:0000256" key="7">
    <source>
        <dbReference type="ARBA" id="ARBA00022691"/>
    </source>
</evidence>
<dbReference type="InterPro" id="IPR046887">
    <property type="entry name" value="RsmE_PUA-like"/>
</dbReference>
<evidence type="ECO:0000256" key="6">
    <source>
        <dbReference type="ARBA" id="ARBA00022679"/>
    </source>
</evidence>
<evidence type="ECO:0000256" key="9">
    <source>
        <dbReference type="ARBA" id="ARBA00047944"/>
    </source>
</evidence>
<keyword evidence="14" id="KW-1185">Reference proteome</keyword>
<dbReference type="OrthoDB" id="9815641at2"/>
<dbReference type="KEGG" id="agi:FSB73_15950"/>
<protein>
    <recommendedName>
        <fullName evidence="10">Ribosomal RNA small subunit methyltransferase E</fullName>
        <ecNumber evidence="10">2.1.1.193</ecNumber>
    </recommendedName>
</protein>
<comment type="catalytic activity">
    <reaction evidence="9 10">
        <text>uridine(1498) in 16S rRNA + S-adenosyl-L-methionine = N(3)-methyluridine(1498) in 16S rRNA + S-adenosyl-L-homocysteine + H(+)</text>
        <dbReference type="Rhea" id="RHEA:42920"/>
        <dbReference type="Rhea" id="RHEA-COMP:10283"/>
        <dbReference type="Rhea" id="RHEA-COMP:10284"/>
        <dbReference type="ChEBI" id="CHEBI:15378"/>
        <dbReference type="ChEBI" id="CHEBI:57856"/>
        <dbReference type="ChEBI" id="CHEBI:59789"/>
        <dbReference type="ChEBI" id="CHEBI:65315"/>
        <dbReference type="ChEBI" id="CHEBI:74502"/>
        <dbReference type="EC" id="2.1.1.193"/>
    </reaction>
</comment>
<dbReference type="Gene3D" id="2.40.240.20">
    <property type="entry name" value="Hypothetical PUA domain-like, domain 1"/>
    <property type="match status" value="1"/>
</dbReference>
<dbReference type="PANTHER" id="PTHR30027">
    <property type="entry name" value="RIBOSOMAL RNA SMALL SUBUNIT METHYLTRANSFERASE E"/>
    <property type="match status" value="1"/>
</dbReference>
<comment type="function">
    <text evidence="8 10">Specifically methylates the N3 position of the uracil ring of uridine 1498 (m3U1498) in 16S rRNA. Acts on the fully assembled 30S ribosomal subunit.</text>
</comment>
<evidence type="ECO:0000256" key="10">
    <source>
        <dbReference type="PIRNR" id="PIRNR015601"/>
    </source>
</evidence>
<dbReference type="SUPFAM" id="SSF75217">
    <property type="entry name" value="alpha/beta knot"/>
    <property type="match status" value="1"/>
</dbReference>
<dbReference type="InterPro" id="IPR029026">
    <property type="entry name" value="tRNA_m1G_MTases_N"/>
</dbReference>
<dbReference type="Pfam" id="PF20260">
    <property type="entry name" value="PUA_4"/>
    <property type="match status" value="1"/>
</dbReference>
<keyword evidence="7 10" id="KW-0949">S-adenosyl-L-methionine</keyword>
<dbReference type="GO" id="GO:0005737">
    <property type="term" value="C:cytoplasm"/>
    <property type="evidence" value="ECO:0007669"/>
    <property type="project" value="UniProtKB-SubCell"/>
</dbReference>
<dbReference type="AlphaFoldDB" id="A0A5B8VRP4"/>